<evidence type="ECO:0000256" key="6">
    <source>
        <dbReference type="ARBA" id="ARBA00022759"/>
    </source>
</evidence>
<keyword evidence="6 9" id="KW-0255">Endonuclease</keyword>
<comment type="cofactor">
    <cofactor evidence="9">
        <name>Zn(2+)</name>
        <dbReference type="ChEBI" id="CHEBI:29105"/>
    </cofactor>
    <text evidence="9">Binds 1 zinc ion.</text>
</comment>
<dbReference type="EMBL" id="DXCO01000042">
    <property type="protein sequence ID" value="HIY78810.1"/>
    <property type="molecule type" value="Genomic_DNA"/>
</dbReference>
<keyword evidence="3 9" id="KW-0698">rRNA processing</keyword>
<keyword evidence="4 9" id="KW-0540">Nuclease</keyword>
<comment type="caution">
    <text evidence="10">The sequence shown here is derived from an EMBL/GenBank/DDBJ whole genome shotgun (WGS) entry which is preliminary data.</text>
</comment>
<name>A0A9D2CGR4_9FIRM</name>
<dbReference type="AlphaFoldDB" id="A0A9D2CGR4"/>
<dbReference type="GO" id="GO:0006364">
    <property type="term" value="P:rRNA processing"/>
    <property type="evidence" value="ECO:0007669"/>
    <property type="project" value="UniProtKB-UniRule"/>
</dbReference>
<evidence type="ECO:0000256" key="5">
    <source>
        <dbReference type="ARBA" id="ARBA00022723"/>
    </source>
</evidence>
<reference evidence="10" key="2">
    <citation type="submission" date="2021-04" db="EMBL/GenBank/DDBJ databases">
        <authorList>
            <person name="Gilroy R."/>
        </authorList>
    </citation>
    <scope>NUCLEOTIDE SEQUENCE</scope>
    <source>
        <strain evidence="10">CHK199-9574</strain>
    </source>
</reference>
<evidence type="ECO:0000256" key="2">
    <source>
        <dbReference type="ARBA" id="ARBA00022517"/>
    </source>
</evidence>
<comment type="function">
    <text evidence="9">Single strand-specific metallo-endoribonuclease involved in late-stage 70S ribosome quality control and in maturation of the 3' terminus of the 16S rRNA.</text>
</comment>
<dbReference type="HAMAP" id="MF_00009">
    <property type="entry name" value="Endoribonucl_YbeY"/>
    <property type="match status" value="1"/>
</dbReference>
<dbReference type="InterPro" id="IPR023091">
    <property type="entry name" value="MetalPrtase_cat_dom_sf_prd"/>
</dbReference>
<evidence type="ECO:0000313" key="10">
    <source>
        <dbReference type="EMBL" id="HIY78810.1"/>
    </source>
</evidence>
<evidence type="ECO:0000256" key="8">
    <source>
        <dbReference type="ARBA" id="ARBA00022833"/>
    </source>
</evidence>
<dbReference type="GO" id="GO:0004521">
    <property type="term" value="F:RNA endonuclease activity"/>
    <property type="evidence" value="ECO:0007669"/>
    <property type="project" value="UniProtKB-UniRule"/>
</dbReference>
<evidence type="ECO:0000256" key="1">
    <source>
        <dbReference type="ARBA" id="ARBA00010875"/>
    </source>
</evidence>
<dbReference type="Proteomes" id="UP000824135">
    <property type="component" value="Unassembled WGS sequence"/>
</dbReference>
<accession>A0A9D2CGR4</accession>
<protein>
    <recommendedName>
        <fullName evidence="9">Endoribonuclease YbeY</fullName>
        <ecNumber evidence="9">3.1.-.-</ecNumber>
    </recommendedName>
</protein>
<feature type="binding site" evidence="9">
    <location>
        <position position="126"/>
    </location>
    <ligand>
        <name>Zn(2+)</name>
        <dbReference type="ChEBI" id="CHEBI:29105"/>
        <note>catalytic</note>
    </ligand>
</feature>
<evidence type="ECO:0000256" key="3">
    <source>
        <dbReference type="ARBA" id="ARBA00022552"/>
    </source>
</evidence>
<dbReference type="EC" id="3.1.-.-" evidence="9"/>
<dbReference type="Pfam" id="PF02130">
    <property type="entry name" value="YbeY"/>
    <property type="match status" value="1"/>
</dbReference>
<evidence type="ECO:0000256" key="7">
    <source>
        <dbReference type="ARBA" id="ARBA00022801"/>
    </source>
</evidence>
<feature type="binding site" evidence="9">
    <location>
        <position position="122"/>
    </location>
    <ligand>
        <name>Zn(2+)</name>
        <dbReference type="ChEBI" id="CHEBI:29105"/>
        <note>catalytic</note>
    </ligand>
</feature>
<dbReference type="PANTHER" id="PTHR46986:SF1">
    <property type="entry name" value="ENDORIBONUCLEASE YBEY, CHLOROPLASTIC"/>
    <property type="match status" value="1"/>
</dbReference>
<dbReference type="GO" id="GO:0008270">
    <property type="term" value="F:zinc ion binding"/>
    <property type="evidence" value="ECO:0007669"/>
    <property type="project" value="UniProtKB-UniRule"/>
</dbReference>
<keyword evidence="2 9" id="KW-0690">Ribosome biogenesis</keyword>
<dbReference type="NCBIfam" id="TIGR00043">
    <property type="entry name" value="rRNA maturation RNase YbeY"/>
    <property type="match status" value="1"/>
</dbReference>
<keyword evidence="8 9" id="KW-0862">Zinc</keyword>
<dbReference type="GO" id="GO:0005737">
    <property type="term" value="C:cytoplasm"/>
    <property type="evidence" value="ECO:0007669"/>
    <property type="project" value="UniProtKB-SubCell"/>
</dbReference>
<proteinExistence type="inferred from homology"/>
<comment type="similarity">
    <text evidence="1 9">Belongs to the endoribonuclease YbeY family.</text>
</comment>
<evidence type="ECO:0000256" key="9">
    <source>
        <dbReference type="HAMAP-Rule" id="MF_00009"/>
    </source>
</evidence>
<evidence type="ECO:0000313" key="11">
    <source>
        <dbReference type="Proteomes" id="UP000824135"/>
    </source>
</evidence>
<feature type="binding site" evidence="9">
    <location>
        <position position="132"/>
    </location>
    <ligand>
        <name>Zn(2+)</name>
        <dbReference type="ChEBI" id="CHEBI:29105"/>
        <note>catalytic</note>
    </ligand>
</feature>
<dbReference type="SUPFAM" id="SSF55486">
    <property type="entry name" value="Metalloproteases ('zincins'), catalytic domain"/>
    <property type="match status" value="1"/>
</dbReference>
<keyword evidence="7 9" id="KW-0378">Hydrolase</keyword>
<reference evidence="10" key="1">
    <citation type="journal article" date="2021" name="PeerJ">
        <title>Extensive microbial diversity within the chicken gut microbiome revealed by metagenomics and culture.</title>
        <authorList>
            <person name="Gilroy R."/>
            <person name="Ravi A."/>
            <person name="Getino M."/>
            <person name="Pursley I."/>
            <person name="Horton D.L."/>
            <person name="Alikhan N.F."/>
            <person name="Baker D."/>
            <person name="Gharbi K."/>
            <person name="Hall N."/>
            <person name="Watson M."/>
            <person name="Adriaenssens E.M."/>
            <person name="Foster-Nyarko E."/>
            <person name="Jarju S."/>
            <person name="Secka A."/>
            <person name="Antonio M."/>
            <person name="Oren A."/>
            <person name="Chaudhuri R.R."/>
            <person name="La Ragione R."/>
            <person name="Hildebrand F."/>
            <person name="Pallen M.J."/>
        </authorList>
    </citation>
    <scope>NUCLEOTIDE SEQUENCE</scope>
    <source>
        <strain evidence="10">CHK199-9574</strain>
    </source>
</reference>
<sequence>MSKFILECEEEGFDAAPVEEYFSSAVDSDAEICAELVFTDEEGIRDLNRRERDKDAVTDVLSFPNLDGIKGKPLRKADFPYDLDEEGRLFLGSVVVCEARAREQAEEYGHSLRRELYYLIVHGLFHLLGYDHEDEMEKAEMRREEERALSAMNIARDKV</sequence>
<keyword evidence="9" id="KW-0963">Cytoplasm</keyword>
<dbReference type="Gene3D" id="3.40.390.30">
    <property type="entry name" value="Metalloproteases ('zincins'), catalytic domain"/>
    <property type="match status" value="1"/>
</dbReference>
<keyword evidence="5 9" id="KW-0479">Metal-binding</keyword>
<gene>
    <name evidence="9 10" type="primary">ybeY</name>
    <name evidence="10" type="ORF">H9728_07160</name>
</gene>
<evidence type="ECO:0000256" key="4">
    <source>
        <dbReference type="ARBA" id="ARBA00022722"/>
    </source>
</evidence>
<dbReference type="InterPro" id="IPR002036">
    <property type="entry name" value="YbeY"/>
</dbReference>
<organism evidence="10 11">
    <name type="scientific">Candidatus Borkfalkia excrementavium</name>
    <dbReference type="NCBI Taxonomy" id="2838505"/>
    <lineage>
        <taxon>Bacteria</taxon>
        <taxon>Bacillati</taxon>
        <taxon>Bacillota</taxon>
        <taxon>Clostridia</taxon>
        <taxon>Christensenellales</taxon>
        <taxon>Christensenellaceae</taxon>
        <taxon>Candidatus Borkfalkia</taxon>
    </lineage>
</organism>
<comment type="subcellular location">
    <subcellularLocation>
        <location evidence="9">Cytoplasm</location>
    </subcellularLocation>
</comment>
<dbReference type="PANTHER" id="PTHR46986">
    <property type="entry name" value="ENDORIBONUCLEASE YBEY, CHLOROPLASTIC"/>
    <property type="match status" value="1"/>
</dbReference>
<dbReference type="GO" id="GO:0004222">
    <property type="term" value="F:metalloendopeptidase activity"/>
    <property type="evidence" value="ECO:0007669"/>
    <property type="project" value="InterPro"/>
</dbReference>